<dbReference type="WBParaSite" id="SSTP_0000302900.1">
    <property type="protein sequence ID" value="SSTP_0000302900.1"/>
    <property type="gene ID" value="SSTP_0000302900"/>
</dbReference>
<name>A0A0K0E0L6_STRER</name>
<protein>
    <submittedName>
        <fullName evidence="2">BPH_3 domain-containing protein</fullName>
    </submittedName>
</protein>
<keyword evidence="1" id="KW-1185">Reference proteome</keyword>
<dbReference type="WBParaSite" id="TCONS_00013840.p1">
    <property type="protein sequence ID" value="TCONS_00013840.p1"/>
    <property type="gene ID" value="XLOC_008806"/>
</dbReference>
<reference evidence="2" key="1">
    <citation type="submission" date="2015-08" db="UniProtKB">
        <authorList>
            <consortium name="WormBaseParasite"/>
        </authorList>
    </citation>
    <scope>IDENTIFICATION</scope>
</reference>
<dbReference type="Proteomes" id="UP000035681">
    <property type="component" value="Unplaced"/>
</dbReference>
<evidence type="ECO:0000313" key="2">
    <source>
        <dbReference type="WBParaSite" id="SSTP_0000302900.1"/>
    </source>
</evidence>
<sequence length="127" mass="14955">MIPIEQTTKQRFKSFIINTVADFNSQLFKTLRTVMNKEYIKKGFRGICLNSNFLIIDSTKMPVYVAVYNKKSYSMDEIRNFTKVIPKERYFDNIKKNNLLKFFVNSVKLDKTDFICNIVTLLVKNST</sequence>
<organism evidence="2">
    <name type="scientific">Strongyloides stercoralis</name>
    <name type="common">Threadworm</name>
    <dbReference type="NCBI Taxonomy" id="6248"/>
    <lineage>
        <taxon>Eukaryota</taxon>
        <taxon>Metazoa</taxon>
        <taxon>Ecdysozoa</taxon>
        <taxon>Nematoda</taxon>
        <taxon>Chromadorea</taxon>
        <taxon>Rhabditida</taxon>
        <taxon>Tylenchina</taxon>
        <taxon>Panagrolaimomorpha</taxon>
        <taxon>Strongyloidoidea</taxon>
        <taxon>Strongyloididae</taxon>
        <taxon>Strongyloides</taxon>
    </lineage>
</organism>
<proteinExistence type="predicted"/>
<evidence type="ECO:0000313" key="1">
    <source>
        <dbReference type="Proteomes" id="UP000035681"/>
    </source>
</evidence>
<accession>A0A0K0E0L6</accession>
<dbReference type="AlphaFoldDB" id="A0A0K0E0L6"/>